<evidence type="ECO:0000259" key="3">
    <source>
        <dbReference type="PROSITE" id="PS50053"/>
    </source>
</evidence>
<accession>A0AAE1IP06</accession>
<dbReference type="SMART" id="SM00264">
    <property type="entry name" value="BAG"/>
    <property type="match status" value="1"/>
</dbReference>
<dbReference type="PANTHER" id="PTHR12329">
    <property type="entry name" value="BCL2-ASSOCIATED ATHANOGENE"/>
    <property type="match status" value="1"/>
</dbReference>
<dbReference type="SUPFAM" id="SSF63491">
    <property type="entry name" value="BAG domain"/>
    <property type="match status" value="1"/>
</dbReference>
<evidence type="ECO:0000259" key="4">
    <source>
        <dbReference type="PROSITE" id="PS51035"/>
    </source>
</evidence>
<dbReference type="InterPro" id="IPR003103">
    <property type="entry name" value="BAG_domain"/>
</dbReference>
<dbReference type="GO" id="GO:0050821">
    <property type="term" value="P:protein stabilization"/>
    <property type="evidence" value="ECO:0007669"/>
    <property type="project" value="TreeGrafter"/>
</dbReference>
<keyword evidence="6" id="KW-1185">Reference proteome</keyword>
<dbReference type="InterPro" id="IPR036533">
    <property type="entry name" value="BAG_dom_sf"/>
</dbReference>
<feature type="domain" description="BAG" evidence="4">
    <location>
        <begin position="146"/>
        <end position="224"/>
    </location>
</feature>
<feature type="domain" description="Ubiquitin-like" evidence="3">
    <location>
        <begin position="46"/>
        <end position="122"/>
    </location>
</feature>
<dbReference type="PROSITE" id="PS51035">
    <property type="entry name" value="BAG"/>
    <property type="match status" value="1"/>
</dbReference>
<evidence type="ECO:0000256" key="2">
    <source>
        <dbReference type="SAM" id="MobiDB-lite"/>
    </source>
</evidence>
<reference evidence="5" key="1">
    <citation type="submission" date="2023-10" db="EMBL/GenBank/DDBJ databases">
        <title>Chromosome-level genome of the transformable northern wattle, Acacia crassicarpa.</title>
        <authorList>
            <person name="Massaro I."/>
            <person name="Sinha N.R."/>
            <person name="Poethig S."/>
            <person name="Leichty A.R."/>
        </authorList>
    </citation>
    <scope>NUCLEOTIDE SEQUENCE</scope>
    <source>
        <strain evidence="5">Acra3RX</strain>
        <tissue evidence="5">Leaf</tissue>
    </source>
</reference>
<feature type="compositionally biased region" description="Polar residues" evidence="2">
    <location>
        <begin position="260"/>
        <end position="269"/>
    </location>
</feature>
<dbReference type="EMBL" id="JAWXYG010000016">
    <property type="protein sequence ID" value="KAK4253337.1"/>
    <property type="molecule type" value="Genomic_DNA"/>
</dbReference>
<dbReference type="InterPro" id="IPR039773">
    <property type="entry name" value="BAG_chaperone_regulator"/>
</dbReference>
<keyword evidence="1" id="KW-0143">Chaperone</keyword>
<comment type="caution">
    <text evidence="5">The sequence shown here is derived from an EMBL/GenBank/DDBJ whole genome shotgun (WGS) entry which is preliminary data.</text>
</comment>
<organism evidence="5 6">
    <name type="scientific">Acacia crassicarpa</name>
    <name type="common">northern wattle</name>
    <dbReference type="NCBI Taxonomy" id="499986"/>
    <lineage>
        <taxon>Eukaryota</taxon>
        <taxon>Viridiplantae</taxon>
        <taxon>Streptophyta</taxon>
        <taxon>Embryophyta</taxon>
        <taxon>Tracheophyta</taxon>
        <taxon>Spermatophyta</taxon>
        <taxon>Magnoliopsida</taxon>
        <taxon>eudicotyledons</taxon>
        <taxon>Gunneridae</taxon>
        <taxon>Pentapetalae</taxon>
        <taxon>rosids</taxon>
        <taxon>fabids</taxon>
        <taxon>Fabales</taxon>
        <taxon>Fabaceae</taxon>
        <taxon>Caesalpinioideae</taxon>
        <taxon>mimosoid clade</taxon>
        <taxon>Acacieae</taxon>
        <taxon>Acacia</taxon>
    </lineage>
</organism>
<evidence type="ECO:0008006" key="7">
    <source>
        <dbReference type="Google" id="ProtNLM"/>
    </source>
</evidence>
<dbReference type="GO" id="GO:0005737">
    <property type="term" value="C:cytoplasm"/>
    <property type="evidence" value="ECO:0007669"/>
    <property type="project" value="TreeGrafter"/>
</dbReference>
<dbReference type="SUPFAM" id="SSF54236">
    <property type="entry name" value="Ubiquitin-like"/>
    <property type="match status" value="1"/>
</dbReference>
<dbReference type="Pfam" id="PF02179">
    <property type="entry name" value="BAG"/>
    <property type="match status" value="1"/>
</dbReference>
<evidence type="ECO:0000256" key="1">
    <source>
        <dbReference type="ARBA" id="ARBA00023186"/>
    </source>
</evidence>
<dbReference type="InterPro" id="IPR000626">
    <property type="entry name" value="Ubiquitin-like_dom"/>
</dbReference>
<dbReference type="Gene3D" id="3.10.20.90">
    <property type="entry name" value="Phosphatidylinositol 3-kinase Catalytic Subunit, Chain A, domain 1"/>
    <property type="match status" value="1"/>
</dbReference>
<dbReference type="Proteomes" id="UP001293593">
    <property type="component" value="Unassembled WGS sequence"/>
</dbReference>
<dbReference type="AlphaFoldDB" id="A0AAE1IP06"/>
<dbReference type="Pfam" id="PF00240">
    <property type="entry name" value="ubiquitin"/>
    <property type="match status" value="1"/>
</dbReference>
<protein>
    <recommendedName>
        <fullName evidence="7">BAG family molecular chaperone regulator 4</fullName>
    </recommendedName>
</protein>
<feature type="region of interest" description="Disordered" evidence="2">
    <location>
        <begin position="246"/>
        <end position="269"/>
    </location>
</feature>
<gene>
    <name evidence="5" type="ORF">QN277_010658</name>
</gene>
<dbReference type="GO" id="GO:0051087">
    <property type="term" value="F:protein-folding chaperone binding"/>
    <property type="evidence" value="ECO:0007669"/>
    <property type="project" value="InterPro"/>
</dbReference>
<dbReference type="InterPro" id="IPR029071">
    <property type="entry name" value="Ubiquitin-like_domsf"/>
</dbReference>
<evidence type="ECO:0000313" key="6">
    <source>
        <dbReference type="Proteomes" id="UP001293593"/>
    </source>
</evidence>
<dbReference type="GO" id="GO:0000774">
    <property type="term" value="F:adenyl-nucleotide exchange factor activity"/>
    <property type="evidence" value="ECO:0007669"/>
    <property type="project" value="TreeGrafter"/>
</dbReference>
<evidence type="ECO:0000313" key="5">
    <source>
        <dbReference type="EMBL" id="KAK4253337.1"/>
    </source>
</evidence>
<proteinExistence type="predicted"/>
<sequence length="269" mass="29671">MSLPGLKDEPLRSNMRPGGAFIQGPNVAVEGDGSIASFPSSPPGGAMIKINVSHGSSLHEVQLPAQSTFRDVKKLLMPRTGLDPQEQQLFFRGKEKDDEEHLHIEGVKDKSKILLLVDANSGEKKHEEIRQEEIKNEEEISKGSEAVAGVRAEVDKLSQRVIATKMAVDGGHKVSEQEFLVLTELLMRQLLKLDGIEAEGEAKMQRKAEVSRVQNYVDTLDSLKARNANPFESVSVTTEWATFDSEEENVNASSSSTSTKVTQDWVQFD</sequence>
<dbReference type="PANTHER" id="PTHR12329:SF46">
    <property type="entry name" value="BCL-2-ASSOCIATED ATHANOGENE PROTEIN"/>
    <property type="match status" value="1"/>
</dbReference>
<dbReference type="PROSITE" id="PS50053">
    <property type="entry name" value="UBIQUITIN_2"/>
    <property type="match status" value="1"/>
</dbReference>
<name>A0AAE1IP06_9FABA</name>
<dbReference type="Gene3D" id="1.20.58.120">
    <property type="entry name" value="BAG domain"/>
    <property type="match status" value="1"/>
</dbReference>